<dbReference type="InterPro" id="IPR006319">
    <property type="entry name" value="PEP_synth"/>
</dbReference>
<evidence type="ECO:0000259" key="15">
    <source>
        <dbReference type="Pfam" id="PF01326"/>
    </source>
</evidence>
<name>A0AAU7M7L6_9ACTN</name>
<evidence type="ECO:0000256" key="11">
    <source>
        <dbReference type="ARBA" id="ARBA00022840"/>
    </source>
</evidence>
<dbReference type="AlphaFoldDB" id="A0AAU7M7L6"/>
<evidence type="ECO:0000256" key="5">
    <source>
        <dbReference type="ARBA" id="ARBA00011996"/>
    </source>
</evidence>
<feature type="domain" description="Pyruvate phosphate dikinase AMP/ATP-binding" evidence="15">
    <location>
        <begin position="19"/>
        <end position="307"/>
    </location>
</feature>
<evidence type="ECO:0000256" key="10">
    <source>
        <dbReference type="ARBA" id="ARBA00022777"/>
    </source>
</evidence>
<dbReference type="Gene3D" id="3.30.470.20">
    <property type="entry name" value="ATP-grasp fold, B domain"/>
    <property type="match status" value="1"/>
</dbReference>
<evidence type="ECO:0000313" key="17">
    <source>
        <dbReference type="EMBL" id="XCH74181.1"/>
    </source>
</evidence>
<evidence type="ECO:0000256" key="13">
    <source>
        <dbReference type="ARBA" id="ARBA00033470"/>
    </source>
</evidence>
<dbReference type="InterPro" id="IPR013815">
    <property type="entry name" value="ATP_grasp_subdomain_1"/>
</dbReference>
<evidence type="ECO:0000256" key="8">
    <source>
        <dbReference type="ARBA" id="ARBA00022723"/>
    </source>
</evidence>
<comment type="cofactor">
    <cofactor evidence="1">
        <name>Mg(2+)</name>
        <dbReference type="ChEBI" id="CHEBI:18420"/>
    </cofactor>
</comment>
<dbReference type="EMBL" id="CP157762">
    <property type="protein sequence ID" value="XBP93483.1"/>
    <property type="molecule type" value="Genomic_DNA"/>
</dbReference>
<dbReference type="GO" id="GO:0008986">
    <property type="term" value="F:pyruvate, water dikinase activity"/>
    <property type="evidence" value="ECO:0007669"/>
    <property type="project" value="UniProtKB-EC"/>
</dbReference>
<dbReference type="GO" id="GO:0005524">
    <property type="term" value="F:ATP binding"/>
    <property type="evidence" value="ECO:0007669"/>
    <property type="project" value="UniProtKB-KW"/>
</dbReference>
<dbReference type="EC" id="2.7.9.2" evidence="5"/>
<dbReference type="InterPro" id="IPR002192">
    <property type="entry name" value="PPDK_AMP/ATP-bd"/>
</dbReference>
<keyword evidence="10" id="KW-0418">Kinase</keyword>
<evidence type="ECO:0000256" key="7">
    <source>
        <dbReference type="ARBA" id="ARBA00022679"/>
    </source>
</evidence>
<reference evidence="16" key="1">
    <citation type="submission" date="2024-01" db="EMBL/GenBank/DDBJ databases">
        <title>The genome sequence of Micromonospora mangrovi CCTCC AA 2012012.</title>
        <authorList>
            <person name="Gao J."/>
        </authorList>
    </citation>
    <scope>NUCLEOTIDE SEQUENCE</scope>
    <source>
        <strain evidence="16">CCTCC AA 2012012</strain>
    </source>
</reference>
<comment type="function">
    <text evidence="2">Catalyzes the phosphorylation of pyruvate to phosphoenolpyruvate.</text>
</comment>
<sequence length="335" mass="34263">MTPYVRRLDDPACRDPREFGGKAAGLAALAGLGVAVPPGFVLGAAAYRAFLGSGDLRAAVDAGRPAAELARLAAVTPVPAAVADAVRDAYAALGGPSPVPVAVRSSATAEDGAAASFAGGFESWLDVTGPDAVVAHVHRCWQAVFAPRVGDYARAGGGHPAAIEMAVVVQRVVRARAAGVMFTVSPVTGDRSRIVVEASWGLGLAVVGGEVTPDRWVVDKVGLEIVGFEAGDKRIEYRHGGAATPVEPARRSVPCLTDGQVLALAGLGKRLERAQGAPQDVEFVVGEGADAGPVLVQCRPETVWSNRPRPPRFTGGDPAAWLGEAVGLLPGGPAR</sequence>
<dbReference type="RefSeq" id="WP_350933146.1">
    <property type="nucleotide sequence ID" value="NZ_CP157762.1"/>
</dbReference>
<evidence type="ECO:0000256" key="2">
    <source>
        <dbReference type="ARBA" id="ARBA00002988"/>
    </source>
</evidence>
<keyword evidence="11" id="KW-0067">ATP-binding</keyword>
<dbReference type="EMBL" id="CP159342">
    <property type="protein sequence ID" value="XCH74181.1"/>
    <property type="molecule type" value="Genomic_DNA"/>
</dbReference>
<proteinExistence type="inferred from homology"/>
<evidence type="ECO:0000256" key="1">
    <source>
        <dbReference type="ARBA" id="ARBA00001946"/>
    </source>
</evidence>
<protein>
    <recommendedName>
        <fullName evidence="6">Phosphoenolpyruvate synthase</fullName>
        <ecNumber evidence="5">2.7.9.2</ecNumber>
    </recommendedName>
    <alternativeName>
        <fullName evidence="13">Pyruvate, water dikinase</fullName>
    </alternativeName>
</protein>
<reference evidence="17" key="2">
    <citation type="submission" date="2024-06" db="EMBL/GenBank/DDBJ databases">
        <title>Micromonospora mangrovi CCTCC AA 2012012 genome sequences.</title>
        <authorList>
            <person name="Gao J."/>
        </authorList>
    </citation>
    <scope>NUCLEOTIDE SEQUENCE</scope>
    <source>
        <strain evidence="17">CCTCC AA 2012012</strain>
    </source>
</reference>
<accession>A0AAU7M7L6</accession>
<comment type="similarity">
    <text evidence="4">Belongs to the PEP-utilizing enzyme family.</text>
</comment>
<comment type="pathway">
    <text evidence="3">Carbohydrate biosynthesis; gluconeogenesis.</text>
</comment>
<organism evidence="16">
    <name type="scientific">Micromonospora sp. CCTCC AA 2012012</name>
    <dbReference type="NCBI Taxonomy" id="3111921"/>
    <lineage>
        <taxon>Bacteria</taxon>
        <taxon>Bacillati</taxon>
        <taxon>Actinomycetota</taxon>
        <taxon>Actinomycetes</taxon>
        <taxon>Micromonosporales</taxon>
        <taxon>Micromonosporaceae</taxon>
        <taxon>Micromonospora</taxon>
    </lineage>
</organism>
<gene>
    <name evidence="17" type="ORF">ABUL08_28605</name>
    <name evidence="16" type="ORF">VK199_28520</name>
</gene>
<comment type="catalytic activity">
    <reaction evidence="14">
        <text>pyruvate + ATP + H2O = phosphoenolpyruvate + AMP + phosphate + 2 H(+)</text>
        <dbReference type="Rhea" id="RHEA:11364"/>
        <dbReference type="ChEBI" id="CHEBI:15361"/>
        <dbReference type="ChEBI" id="CHEBI:15377"/>
        <dbReference type="ChEBI" id="CHEBI:15378"/>
        <dbReference type="ChEBI" id="CHEBI:30616"/>
        <dbReference type="ChEBI" id="CHEBI:43474"/>
        <dbReference type="ChEBI" id="CHEBI:58702"/>
        <dbReference type="ChEBI" id="CHEBI:456215"/>
        <dbReference type="EC" id="2.7.9.2"/>
    </reaction>
</comment>
<keyword evidence="7" id="KW-0808">Transferase</keyword>
<evidence type="ECO:0000256" key="14">
    <source>
        <dbReference type="ARBA" id="ARBA00047700"/>
    </source>
</evidence>
<dbReference type="Pfam" id="PF01326">
    <property type="entry name" value="PPDK_N"/>
    <property type="match status" value="1"/>
</dbReference>
<dbReference type="Gene3D" id="3.30.1490.20">
    <property type="entry name" value="ATP-grasp fold, A domain"/>
    <property type="match status" value="1"/>
</dbReference>
<dbReference type="GO" id="GO:0046872">
    <property type="term" value="F:metal ion binding"/>
    <property type="evidence" value="ECO:0007669"/>
    <property type="project" value="UniProtKB-KW"/>
</dbReference>
<evidence type="ECO:0000256" key="6">
    <source>
        <dbReference type="ARBA" id="ARBA00021623"/>
    </source>
</evidence>
<dbReference type="PANTHER" id="PTHR43030">
    <property type="entry name" value="PHOSPHOENOLPYRUVATE SYNTHASE"/>
    <property type="match status" value="1"/>
</dbReference>
<dbReference type="PANTHER" id="PTHR43030:SF1">
    <property type="entry name" value="PHOSPHOENOLPYRUVATE SYNTHASE"/>
    <property type="match status" value="1"/>
</dbReference>
<evidence type="ECO:0000256" key="4">
    <source>
        <dbReference type="ARBA" id="ARBA00007837"/>
    </source>
</evidence>
<keyword evidence="9" id="KW-0547">Nucleotide-binding</keyword>
<evidence type="ECO:0000256" key="3">
    <source>
        <dbReference type="ARBA" id="ARBA00004742"/>
    </source>
</evidence>
<dbReference type="SUPFAM" id="SSF56059">
    <property type="entry name" value="Glutathione synthetase ATP-binding domain-like"/>
    <property type="match status" value="1"/>
</dbReference>
<evidence type="ECO:0000313" key="16">
    <source>
        <dbReference type="EMBL" id="XBP93483.1"/>
    </source>
</evidence>
<keyword evidence="12" id="KW-0460">Magnesium</keyword>
<keyword evidence="8" id="KW-0479">Metal-binding</keyword>
<evidence type="ECO:0000256" key="9">
    <source>
        <dbReference type="ARBA" id="ARBA00022741"/>
    </source>
</evidence>
<evidence type="ECO:0000256" key="12">
    <source>
        <dbReference type="ARBA" id="ARBA00022842"/>
    </source>
</evidence>